<evidence type="ECO:0000313" key="1">
    <source>
        <dbReference type="Proteomes" id="UP000081671"/>
    </source>
</evidence>
<dbReference type="Proteomes" id="UP000081671">
    <property type="component" value="Unplaced"/>
</dbReference>
<dbReference type="AlphaFoldDB" id="A0A1S3FPP7"/>
<evidence type="ECO:0000313" key="2">
    <source>
        <dbReference type="RefSeq" id="XP_012877822.1"/>
    </source>
</evidence>
<dbReference type="RefSeq" id="XP_012877822.1">
    <property type="nucleotide sequence ID" value="XM_013022368.1"/>
</dbReference>
<proteinExistence type="predicted"/>
<gene>
    <name evidence="2" type="primary">LOC105990053</name>
</gene>
<protein>
    <submittedName>
        <fullName evidence="2">Uncharacterized protein LOC105990053</fullName>
    </submittedName>
</protein>
<dbReference type="InParanoid" id="A0A1S3FPP7"/>
<accession>A0A1S3FPP7</accession>
<dbReference type="GeneID" id="105990053"/>
<reference evidence="2" key="1">
    <citation type="submission" date="2025-08" db="UniProtKB">
        <authorList>
            <consortium name="RefSeq"/>
        </authorList>
    </citation>
    <scope>IDENTIFICATION</scope>
    <source>
        <tissue evidence="2">Kidney</tissue>
    </source>
</reference>
<sequence length="284" mass="31946">MAEGENEVRWDGLCTRDSTTREAALENIRQIVLRKTEYLRSLKEATYRSSDGLSNAVSLDGLNKLLAHLLMLSKRCPFKDVREKSEFILKSVQQKSMELICLKKLWALLNIHMETKDEPESDAINLNKHGFALNMTTVKSVALRRASGSLGNLSKKDMYFMGIRLDSSSALQEPIEILQEACFEPPFQVWTPLMFHSFMPRPSHLAFLCFYQGVQLVFEEKKAEKNRKVNGLSRRGRVGPHLTASAHAHIPAQPTKPVLDLRISSSGLFFAWAVQGPASPSLCA</sequence>
<dbReference type="OrthoDB" id="9397006at2759"/>
<dbReference type="KEGG" id="dord:105990053"/>
<keyword evidence="1" id="KW-1185">Reference proteome</keyword>
<organism evidence="1 2">
    <name type="scientific">Dipodomys ordii</name>
    <name type="common">Ord's kangaroo rat</name>
    <dbReference type="NCBI Taxonomy" id="10020"/>
    <lineage>
        <taxon>Eukaryota</taxon>
        <taxon>Metazoa</taxon>
        <taxon>Chordata</taxon>
        <taxon>Craniata</taxon>
        <taxon>Vertebrata</taxon>
        <taxon>Euteleostomi</taxon>
        <taxon>Mammalia</taxon>
        <taxon>Eutheria</taxon>
        <taxon>Euarchontoglires</taxon>
        <taxon>Glires</taxon>
        <taxon>Rodentia</taxon>
        <taxon>Castorimorpha</taxon>
        <taxon>Heteromyidae</taxon>
        <taxon>Dipodomyinae</taxon>
        <taxon>Dipodomys</taxon>
    </lineage>
</organism>
<name>A0A1S3FPP7_DIPOR</name>